<dbReference type="Proteomes" id="UP001151760">
    <property type="component" value="Unassembled WGS sequence"/>
</dbReference>
<sequence length="367" mass="41860">MNKRRSEADRIFDFKALDFQNLELTEKVTALQEQNAHFRAKNEKVKQHYKELYDSIKITSKVLSPGMYAIDVEPISPHNRNKREVHLDYLKHLKESIETLHEIVEEARIEKPLENALGSACFYTKRSQELLEYVIGTCPKEFNQRDKKVATTPLNRKKQVTFKETCGTLNDNTQKHVKPQKEQKTNVPVIPSTGVISSTEASGSKPRRNTKNTRILPAKSDNKKKVEDHPRNNKSNLKQKNRVDSSISSKYKCRNKQDKAISTSIPTTAETQTIDTSVKYTAVVQIVLWHLDSGCSKHMMGNRSRLKNFVKKFIGTVRFENDHFGAIIGYRDYKIGDSVISRVEFFEGWKPFASPIGCGGSDVGIAK</sequence>
<dbReference type="InterPro" id="IPR054722">
    <property type="entry name" value="PolX-like_BBD"/>
</dbReference>
<evidence type="ECO:0000313" key="4">
    <source>
        <dbReference type="Proteomes" id="UP001151760"/>
    </source>
</evidence>
<dbReference type="Pfam" id="PF22936">
    <property type="entry name" value="Pol_BBD"/>
    <property type="match status" value="1"/>
</dbReference>
<protein>
    <recommendedName>
        <fullName evidence="2">Retrovirus-related Pol polyprotein from transposon TNT 1-94-like beta-barrel domain-containing protein</fullName>
    </recommendedName>
</protein>
<feature type="domain" description="Retrovirus-related Pol polyprotein from transposon TNT 1-94-like beta-barrel" evidence="2">
    <location>
        <begin position="289"/>
        <end position="330"/>
    </location>
</feature>
<comment type="caution">
    <text evidence="3">The sequence shown here is derived from an EMBL/GenBank/DDBJ whole genome shotgun (WGS) entry which is preliminary data.</text>
</comment>
<evidence type="ECO:0000313" key="3">
    <source>
        <dbReference type="EMBL" id="GJS61964.1"/>
    </source>
</evidence>
<dbReference type="EMBL" id="BQNB010009328">
    <property type="protein sequence ID" value="GJS61964.1"/>
    <property type="molecule type" value="Genomic_DNA"/>
</dbReference>
<feature type="region of interest" description="Disordered" evidence="1">
    <location>
        <begin position="166"/>
        <end position="251"/>
    </location>
</feature>
<evidence type="ECO:0000259" key="2">
    <source>
        <dbReference type="Pfam" id="PF22936"/>
    </source>
</evidence>
<gene>
    <name evidence="3" type="ORF">Tco_0656748</name>
</gene>
<keyword evidence="4" id="KW-1185">Reference proteome</keyword>
<accession>A0ABQ4X9R3</accession>
<feature type="compositionally biased region" description="Basic and acidic residues" evidence="1">
    <location>
        <begin position="220"/>
        <end position="231"/>
    </location>
</feature>
<evidence type="ECO:0000256" key="1">
    <source>
        <dbReference type="SAM" id="MobiDB-lite"/>
    </source>
</evidence>
<proteinExistence type="predicted"/>
<organism evidence="3 4">
    <name type="scientific">Tanacetum coccineum</name>
    <dbReference type="NCBI Taxonomy" id="301880"/>
    <lineage>
        <taxon>Eukaryota</taxon>
        <taxon>Viridiplantae</taxon>
        <taxon>Streptophyta</taxon>
        <taxon>Embryophyta</taxon>
        <taxon>Tracheophyta</taxon>
        <taxon>Spermatophyta</taxon>
        <taxon>Magnoliopsida</taxon>
        <taxon>eudicotyledons</taxon>
        <taxon>Gunneridae</taxon>
        <taxon>Pentapetalae</taxon>
        <taxon>asterids</taxon>
        <taxon>campanulids</taxon>
        <taxon>Asterales</taxon>
        <taxon>Asteraceae</taxon>
        <taxon>Asteroideae</taxon>
        <taxon>Anthemideae</taxon>
        <taxon>Anthemidinae</taxon>
        <taxon>Tanacetum</taxon>
    </lineage>
</organism>
<reference evidence="3" key="1">
    <citation type="journal article" date="2022" name="Int. J. Mol. Sci.">
        <title>Draft Genome of Tanacetum Coccineum: Genomic Comparison of Closely Related Tanacetum-Family Plants.</title>
        <authorList>
            <person name="Yamashiro T."/>
            <person name="Shiraishi A."/>
            <person name="Nakayama K."/>
            <person name="Satake H."/>
        </authorList>
    </citation>
    <scope>NUCLEOTIDE SEQUENCE</scope>
</reference>
<reference evidence="3" key="2">
    <citation type="submission" date="2022-01" db="EMBL/GenBank/DDBJ databases">
        <authorList>
            <person name="Yamashiro T."/>
            <person name="Shiraishi A."/>
            <person name="Satake H."/>
            <person name="Nakayama K."/>
        </authorList>
    </citation>
    <scope>NUCLEOTIDE SEQUENCE</scope>
</reference>
<feature type="compositionally biased region" description="Polar residues" evidence="1">
    <location>
        <begin position="233"/>
        <end position="249"/>
    </location>
</feature>
<name>A0ABQ4X9R3_9ASTR</name>